<evidence type="ECO:0000259" key="2">
    <source>
        <dbReference type="Pfam" id="PF26610"/>
    </source>
</evidence>
<accession>A0ABX4NKD7</accession>
<feature type="domain" description="YbbD head" evidence="2">
    <location>
        <begin position="24"/>
        <end position="72"/>
    </location>
</feature>
<keyword evidence="1" id="KW-0812">Transmembrane</keyword>
<keyword evidence="4" id="KW-1185">Reference proteome</keyword>
<evidence type="ECO:0000313" key="4">
    <source>
        <dbReference type="Proteomes" id="UP000231879"/>
    </source>
</evidence>
<dbReference type="InterPro" id="IPR058827">
    <property type="entry name" value="YbbD_head"/>
</dbReference>
<dbReference type="RefSeq" id="WP_100762530.1">
    <property type="nucleotide sequence ID" value="NZ_NPDS01000004.1"/>
</dbReference>
<keyword evidence="1" id="KW-1133">Transmembrane helix</keyword>
<comment type="caution">
    <text evidence="3">The sequence shown here is derived from an EMBL/GenBank/DDBJ whole genome shotgun (WGS) entry which is preliminary data.</text>
</comment>
<dbReference type="Pfam" id="PF26610">
    <property type="entry name" value="YbbD_head"/>
    <property type="match status" value="1"/>
</dbReference>
<reference evidence="3 4" key="1">
    <citation type="submission" date="2017-07" db="EMBL/GenBank/DDBJ databases">
        <title>Leptospira spp. isolated from tropical soils.</title>
        <authorList>
            <person name="Thibeaux R."/>
            <person name="Iraola G."/>
            <person name="Ferres I."/>
            <person name="Bierque E."/>
            <person name="Girault D."/>
            <person name="Soupe-Gilbert M.-E."/>
            <person name="Picardeau M."/>
            <person name="Goarant C."/>
        </authorList>
    </citation>
    <scope>NUCLEOTIDE SEQUENCE [LARGE SCALE GENOMIC DNA]</scope>
    <source>
        <strain evidence="3 4">FH4-C-A1</strain>
    </source>
</reference>
<evidence type="ECO:0000256" key="1">
    <source>
        <dbReference type="SAM" id="Phobius"/>
    </source>
</evidence>
<name>A0ABX4NKD7_9LEPT</name>
<sequence>MKKYYLLYLIKFIICILLISCTERISSNFQNYAEMRKSESYLNGWIPNVIPDDAVDIYEVHDLDTNSIFIKFICRDELKFKNLKLINNFRISEDQIDSLKKYVSEDLNISNSNLLAYDYKGSDIYNHVRLGQLLRLKSGGLCFYFDGRY</sequence>
<gene>
    <name evidence="3" type="ORF">CH367_10860</name>
</gene>
<evidence type="ECO:0000313" key="3">
    <source>
        <dbReference type="EMBL" id="PJZ57225.1"/>
    </source>
</evidence>
<keyword evidence="1" id="KW-0472">Membrane</keyword>
<organism evidence="3 4">
    <name type="scientific">Leptospira barantonii</name>
    <dbReference type="NCBI Taxonomy" id="2023184"/>
    <lineage>
        <taxon>Bacteria</taxon>
        <taxon>Pseudomonadati</taxon>
        <taxon>Spirochaetota</taxon>
        <taxon>Spirochaetia</taxon>
        <taxon>Leptospirales</taxon>
        <taxon>Leptospiraceae</taxon>
        <taxon>Leptospira</taxon>
    </lineage>
</organism>
<dbReference type="EMBL" id="NPDS01000004">
    <property type="protein sequence ID" value="PJZ57225.1"/>
    <property type="molecule type" value="Genomic_DNA"/>
</dbReference>
<feature type="transmembrane region" description="Helical" evidence="1">
    <location>
        <begin position="6"/>
        <end position="26"/>
    </location>
</feature>
<dbReference type="Proteomes" id="UP000231879">
    <property type="component" value="Unassembled WGS sequence"/>
</dbReference>
<protein>
    <recommendedName>
        <fullName evidence="2">YbbD head domain-containing protein</fullName>
    </recommendedName>
</protein>
<proteinExistence type="predicted"/>